<dbReference type="PROSITE" id="PS50254">
    <property type="entry name" value="REL_2"/>
    <property type="match status" value="1"/>
</dbReference>
<dbReference type="Proteomes" id="UP001347796">
    <property type="component" value="Unassembled WGS sequence"/>
</dbReference>
<organism evidence="3 4">
    <name type="scientific">Patella caerulea</name>
    <name type="common">Rayed Mediterranean limpet</name>
    <dbReference type="NCBI Taxonomy" id="87958"/>
    <lineage>
        <taxon>Eukaryota</taxon>
        <taxon>Metazoa</taxon>
        <taxon>Spiralia</taxon>
        <taxon>Lophotrochozoa</taxon>
        <taxon>Mollusca</taxon>
        <taxon>Gastropoda</taxon>
        <taxon>Patellogastropoda</taxon>
        <taxon>Patelloidea</taxon>
        <taxon>Patellidae</taxon>
        <taxon>Patella</taxon>
    </lineage>
</organism>
<dbReference type="EMBL" id="JAZGQO010000007">
    <property type="protein sequence ID" value="KAK6182367.1"/>
    <property type="molecule type" value="Genomic_DNA"/>
</dbReference>
<keyword evidence="4" id="KW-1185">Reference proteome</keyword>
<evidence type="ECO:0000256" key="1">
    <source>
        <dbReference type="SAM" id="MobiDB-lite"/>
    </source>
</evidence>
<dbReference type="InterPro" id="IPR011539">
    <property type="entry name" value="RHD_DNA_bind_dom"/>
</dbReference>
<sequence>MANEKKIFIELGQECRYQKFRYPTEKRTGKKQHASKLMTIRLKNIRELDLREKMKISVFCVTDDREHKLHPNTLLGKGCREGLYQFTPKQDVSKNSKGDYEFEIPYLYILRTKNNEKMSTLRATAKLLPQSFKNSFVDSEQFYKEIKTDSVCLRVVVEFGDTVLSELSERITHHDGGEKVKLNIIKVTQCSFEAANGGDVDLFTEDKIGPNITPGDYEVRVKTCKWESEWKSLSSEDILYKRVINYKVPPYNNQERISEDVEGKIELKCLKNGTSCSVKIIYRPCHADRKRKMLPYSDKPVACKKPRVEFTGKQIYESISDAESASPAETDDVPQPTGSSVAEHKINYIVTDSGSGSSFLVPNGIEKHISHETYLLEVPSDSEIFSFDEGLGSANETILCFKAQDTESTLETGQSFLVNNGGRNFQNESKERNCAQSQIVESEQMDTSVQNANIPSFPEIDKEKYTSMVPSNEHQPKTHSQEVISMEKAIILNSTDLSAIVNSTTTSCLNLNSVDLLQGCKDLVCFFEKKDNPGS</sequence>
<dbReference type="Gene3D" id="2.60.40.340">
    <property type="entry name" value="Rel homology domain (RHD), DNA-binding domain"/>
    <property type="match status" value="1"/>
</dbReference>
<dbReference type="InterPro" id="IPR008967">
    <property type="entry name" value="p53-like_TF_DNA-bd_sf"/>
</dbReference>
<comment type="caution">
    <text evidence="3">The sequence shown here is derived from an EMBL/GenBank/DDBJ whole genome shotgun (WGS) entry which is preliminary data.</text>
</comment>
<evidence type="ECO:0000313" key="3">
    <source>
        <dbReference type="EMBL" id="KAK6182367.1"/>
    </source>
</evidence>
<dbReference type="Pfam" id="PF00554">
    <property type="entry name" value="RHD_DNA_bind"/>
    <property type="match status" value="1"/>
</dbReference>
<evidence type="ECO:0000313" key="4">
    <source>
        <dbReference type="Proteomes" id="UP001347796"/>
    </source>
</evidence>
<protein>
    <recommendedName>
        <fullName evidence="2">RHD domain-containing protein</fullName>
    </recommendedName>
</protein>
<reference evidence="3 4" key="1">
    <citation type="submission" date="2024-01" db="EMBL/GenBank/DDBJ databases">
        <title>The genome of the rayed Mediterranean limpet Patella caerulea (Linnaeus, 1758).</title>
        <authorList>
            <person name="Anh-Thu Weber A."/>
            <person name="Halstead-Nussloch G."/>
        </authorList>
    </citation>
    <scope>NUCLEOTIDE SEQUENCE [LARGE SCALE GENOMIC DNA]</scope>
    <source>
        <strain evidence="3">AATW-2023a</strain>
        <tissue evidence="3">Whole specimen</tissue>
    </source>
</reference>
<evidence type="ECO:0000259" key="2">
    <source>
        <dbReference type="PROSITE" id="PS50254"/>
    </source>
</evidence>
<dbReference type="AlphaFoldDB" id="A0AAN8PR70"/>
<dbReference type="GO" id="GO:0003700">
    <property type="term" value="F:DNA-binding transcription factor activity"/>
    <property type="evidence" value="ECO:0007669"/>
    <property type="project" value="InterPro"/>
</dbReference>
<feature type="region of interest" description="Disordered" evidence="1">
    <location>
        <begin position="321"/>
        <end position="341"/>
    </location>
</feature>
<gene>
    <name evidence="3" type="ORF">SNE40_010074</name>
</gene>
<name>A0AAN8PR70_PATCE</name>
<dbReference type="InterPro" id="IPR013783">
    <property type="entry name" value="Ig-like_fold"/>
</dbReference>
<dbReference type="SUPFAM" id="SSF49417">
    <property type="entry name" value="p53-like transcription factors"/>
    <property type="match status" value="1"/>
</dbReference>
<accession>A0AAN8PR70</accession>
<dbReference type="Gene3D" id="2.60.40.10">
    <property type="entry name" value="Immunoglobulins"/>
    <property type="match status" value="1"/>
</dbReference>
<feature type="domain" description="RHD" evidence="2">
    <location>
        <begin position="39"/>
        <end position="153"/>
    </location>
</feature>
<dbReference type="GO" id="GO:0003677">
    <property type="term" value="F:DNA binding"/>
    <property type="evidence" value="ECO:0007669"/>
    <property type="project" value="InterPro"/>
</dbReference>
<proteinExistence type="predicted"/>
<dbReference type="InterPro" id="IPR037059">
    <property type="entry name" value="RHD_DNA_bind_dom_sf"/>
</dbReference>